<feature type="non-terminal residue" evidence="1">
    <location>
        <position position="127"/>
    </location>
</feature>
<keyword evidence="2" id="KW-1185">Reference proteome</keyword>
<dbReference type="Proteomes" id="UP000824469">
    <property type="component" value="Unassembled WGS sequence"/>
</dbReference>
<organism evidence="1 2">
    <name type="scientific">Taxus chinensis</name>
    <name type="common">Chinese yew</name>
    <name type="synonym">Taxus wallichiana var. chinensis</name>
    <dbReference type="NCBI Taxonomy" id="29808"/>
    <lineage>
        <taxon>Eukaryota</taxon>
        <taxon>Viridiplantae</taxon>
        <taxon>Streptophyta</taxon>
        <taxon>Embryophyta</taxon>
        <taxon>Tracheophyta</taxon>
        <taxon>Spermatophyta</taxon>
        <taxon>Pinopsida</taxon>
        <taxon>Pinidae</taxon>
        <taxon>Conifers II</taxon>
        <taxon>Cupressales</taxon>
        <taxon>Taxaceae</taxon>
        <taxon>Taxus</taxon>
    </lineage>
</organism>
<protein>
    <submittedName>
        <fullName evidence="1">Uncharacterized protein</fullName>
    </submittedName>
</protein>
<evidence type="ECO:0000313" key="1">
    <source>
        <dbReference type="EMBL" id="KAH9314944.1"/>
    </source>
</evidence>
<feature type="non-terminal residue" evidence="1">
    <location>
        <position position="1"/>
    </location>
</feature>
<accession>A0AA38L7K3</accession>
<gene>
    <name evidence="1" type="ORF">KI387_023571</name>
</gene>
<proteinExistence type="predicted"/>
<evidence type="ECO:0000313" key="2">
    <source>
        <dbReference type="Proteomes" id="UP000824469"/>
    </source>
</evidence>
<dbReference type="AlphaFoldDB" id="A0AA38L7K3"/>
<name>A0AA38L7K3_TAXCH</name>
<sequence>IDGDMKTILVIQMRFGCYRSLNCIGYTRWREVAWDARAHIVDLGTMLQYTTWYAMVMPKQITNPQAQSMGRNGLKLHVSFSGGDFTSVKFMPGRSHSILNVAYEIPHLRYVNLHVANILRTHGEVVE</sequence>
<dbReference type="EMBL" id="JAHRHJ020000005">
    <property type="protein sequence ID" value="KAH9314944.1"/>
    <property type="molecule type" value="Genomic_DNA"/>
</dbReference>
<reference evidence="1 2" key="1">
    <citation type="journal article" date="2021" name="Nat. Plants">
        <title>The Taxus genome provides insights into paclitaxel biosynthesis.</title>
        <authorList>
            <person name="Xiong X."/>
            <person name="Gou J."/>
            <person name="Liao Q."/>
            <person name="Li Y."/>
            <person name="Zhou Q."/>
            <person name="Bi G."/>
            <person name="Li C."/>
            <person name="Du R."/>
            <person name="Wang X."/>
            <person name="Sun T."/>
            <person name="Guo L."/>
            <person name="Liang H."/>
            <person name="Lu P."/>
            <person name="Wu Y."/>
            <person name="Zhang Z."/>
            <person name="Ro D.K."/>
            <person name="Shang Y."/>
            <person name="Huang S."/>
            <person name="Yan J."/>
        </authorList>
    </citation>
    <scope>NUCLEOTIDE SEQUENCE [LARGE SCALE GENOMIC DNA]</scope>
    <source>
        <strain evidence="1">Ta-2019</strain>
    </source>
</reference>
<comment type="caution">
    <text evidence="1">The sequence shown here is derived from an EMBL/GenBank/DDBJ whole genome shotgun (WGS) entry which is preliminary data.</text>
</comment>